<accession>A0A3M7SXJ5</accession>
<sequence>MKLILKKLLFSQTSLLIKRDVNSITFEICHTLVAVQQQKRLYIFTSGDALNMAHLLFNKVGRTLTP</sequence>
<dbReference type="Proteomes" id="UP000276133">
    <property type="component" value="Unassembled WGS sequence"/>
</dbReference>
<reference evidence="1 2" key="1">
    <citation type="journal article" date="2018" name="Sci. Rep.">
        <title>Genomic signatures of local adaptation to the degree of environmental predictability in rotifers.</title>
        <authorList>
            <person name="Franch-Gras L."/>
            <person name="Hahn C."/>
            <person name="Garcia-Roger E.M."/>
            <person name="Carmona M.J."/>
            <person name="Serra M."/>
            <person name="Gomez A."/>
        </authorList>
    </citation>
    <scope>NUCLEOTIDE SEQUENCE [LARGE SCALE GENOMIC DNA]</scope>
    <source>
        <strain evidence="1">HYR1</strain>
    </source>
</reference>
<comment type="caution">
    <text evidence="1">The sequence shown here is derived from an EMBL/GenBank/DDBJ whole genome shotgun (WGS) entry which is preliminary data.</text>
</comment>
<dbReference type="EMBL" id="REGN01000639">
    <property type="protein sequence ID" value="RNA40513.1"/>
    <property type="molecule type" value="Genomic_DNA"/>
</dbReference>
<dbReference type="AlphaFoldDB" id="A0A3M7SXJ5"/>
<proteinExistence type="predicted"/>
<organism evidence="1 2">
    <name type="scientific">Brachionus plicatilis</name>
    <name type="common">Marine rotifer</name>
    <name type="synonym">Brachionus muelleri</name>
    <dbReference type="NCBI Taxonomy" id="10195"/>
    <lineage>
        <taxon>Eukaryota</taxon>
        <taxon>Metazoa</taxon>
        <taxon>Spiralia</taxon>
        <taxon>Gnathifera</taxon>
        <taxon>Rotifera</taxon>
        <taxon>Eurotatoria</taxon>
        <taxon>Monogononta</taxon>
        <taxon>Pseudotrocha</taxon>
        <taxon>Ploima</taxon>
        <taxon>Brachionidae</taxon>
        <taxon>Brachionus</taxon>
    </lineage>
</organism>
<evidence type="ECO:0000313" key="1">
    <source>
        <dbReference type="EMBL" id="RNA40513.1"/>
    </source>
</evidence>
<keyword evidence="2" id="KW-1185">Reference proteome</keyword>
<gene>
    <name evidence="1" type="ORF">BpHYR1_001658</name>
</gene>
<name>A0A3M7SXJ5_BRAPC</name>
<evidence type="ECO:0000313" key="2">
    <source>
        <dbReference type="Proteomes" id="UP000276133"/>
    </source>
</evidence>
<protein>
    <submittedName>
        <fullName evidence="1">Uncharacterized protein</fullName>
    </submittedName>
</protein>